<keyword evidence="3 6" id="KW-0812">Transmembrane</keyword>
<dbReference type="EMBL" id="JACOOR010000002">
    <property type="protein sequence ID" value="MBC5658717.1"/>
    <property type="molecule type" value="Genomic_DNA"/>
</dbReference>
<feature type="transmembrane region" description="Helical" evidence="6">
    <location>
        <begin position="448"/>
        <end position="468"/>
    </location>
</feature>
<reference evidence="7" key="1">
    <citation type="submission" date="2020-08" db="EMBL/GenBank/DDBJ databases">
        <title>Genome public.</title>
        <authorList>
            <person name="Liu C."/>
            <person name="Sun Q."/>
        </authorList>
    </citation>
    <scope>NUCLEOTIDE SEQUENCE</scope>
    <source>
        <strain evidence="7">NSJ-68</strain>
    </source>
</reference>
<feature type="transmembrane region" description="Helical" evidence="6">
    <location>
        <begin position="475"/>
        <end position="495"/>
    </location>
</feature>
<gene>
    <name evidence="7" type="ORF">H8S44_02875</name>
</gene>
<evidence type="ECO:0008006" key="9">
    <source>
        <dbReference type="Google" id="ProtNLM"/>
    </source>
</evidence>
<evidence type="ECO:0000256" key="5">
    <source>
        <dbReference type="ARBA" id="ARBA00023136"/>
    </source>
</evidence>
<evidence type="ECO:0000313" key="8">
    <source>
        <dbReference type="Proteomes" id="UP000649345"/>
    </source>
</evidence>
<dbReference type="PANTHER" id="PTHR30250:SF26">
    <property type="entry name" value="PSMA PROTEIN"/>
    <property type="match status" value="1"/>
</dbReference>
<comment type="caution">
    <text evidence="7">The sequence shown here is derived from an EMBL/GenBank/DDBJ whole genome shotgun (WGS) entry which is preliminary data.</text>
</comment>
<feature type="transmembrane region" description="Helical" evidence="6">
    <location>
        <begin position="21"/>
        <end position="40"/>
    </location>
</feature>
<feature type="transmembrane region" description="Helical" evidence="6">
    <location>
        <begin position="354"/>
        <end position="377"/>
    </location>
</feature>
<evidence type="ECO:0000313" key="7">
    <source>
        <dbReference type="EMBL" id="MBC5658717.1"/>
    </source>
</evidence>
<evidence type="ECO:0000256" key="1">
    <source>
        <dbReference type="ARBA" id="ARBA00004651"/>
    </source>
</evidence>
<feature type="transmembrane region" description="Helical" evidence="6">
    <location>
        <begin position="327"/>
        <end position="348"/>
    </location>
</feature>
<feature type="transmembrane region" description="Helical" evidence="6">
    <location>
        <begin position="104"/>
        <end position="124"/>
    </location>
</feature>
<feature type="transmembrane region" description="Helical" evidence="6">
    <location>
        <begin position="60"/>
        <end position="83"/>
    </location>
</feature>
<evidence type="ECO:0000256" key="2">
    <source>
        <dbReference type="ARBA" id="ARBA00022475"/>
    </source>
</evidence>
<dbReference type="GO" id="GO:0005886">
    <property type="term" value="C:plasma membrane"/>
    <property type="evidence" value="ECO:0007669"/>
    <property type="project" value="UniProtKB-SubCell"/>
</dbReference>
<comment type="subcellular location">
    <subcellularLocation>
        <location evidence="1">Cell membrane</location>
        <topology evidence="1">Multi-pass membrane protein</topology>
    </subcellularLocation>
</comment>
<accession>A0A923RL02</accession>
<name>A0A923RL02_9FIRM</name>
<feature type="transmembrane region" description="Helical" evidence="6">
    <location>
        <begin position="194"/>
        <end position="216"/>
    </location>
</feature>
<feature type="transmembrane region" description="Helical" evidence="6">
    <location>
        <begin position="167"/>
        <end position="188"/>
    </location>
</feature>
<sequence length="517" mass="57641">MDKEICTEQIKRKNMRSKRSIVNILTNWLGQLLIMAVTLVSRKIFLKVLGSEYLGLNSLYANILGFLIMADIGFGNAINYSLYKPIAENDVSTIKSLMNLYKKIYCAVGTVILLLGIIITPGITSLTSDIAIEVNVRLAFIIFVFNTGVSYFFSYYSALIIADQRKYVFNIVHYIIQFIMYIGQIVVLVKTHDYYAYLIIQLCATVTENFVMRHIVRYQYPYLKKKGKFPVSKENLKSIKENIKGLVLNKVGAPLINSTDNILLSQVANISFVGVYGNYSTIISAIGNVFGQAIASTTASVGNQLVTETKENCRNIFKSIVLAGSWLYGWGAICLICLLSNFISLWYGDYMLPLGIILVLCVNVYLAGQRAVLIAYIDAGGLYSHIKYKTVVEGIVNLIVSIALGKLCGVIGIFLGTMISAGICGWGIEIHVVLKKMLDLDVKEYILVQLKYCIVLIVSGILTIYVCNRIQAESVLVLIIKMCICAVLPNIIMLMCNYNTKEYKILEVKVKGAIKRT</sequence>
<evidence type="ECO:0000256" key="4">
    <source>
        <dbReference type="ARBA" id="ARBA00022989"/>
    </source>
</evidence>
<evidence type="ECO:0000256" key="6">
    <source>
        <dbReference type="SAM" id="Phobius"/>
    </source>
</evidence>
<protein>
    <recommendedName>
        <fullName evidence="9">Oligosaccharide flippase family protein</fullName>
    </recommendedName>
</protein>
<feature type="transmembrane region" description="Helical" evidence="6">
    <location>
        <begin position="136"/>
        <end position="155"/>
    </location>
</feature>
<proteinExistence type="predicted"/>
<keyword evidence="2" id="KW-1003">Cell membrane</keyword>
<dbReference type="AlphaFoldDB" id="A0A923RL02"/>
<evidence type="ECO:0000256" key="3">
    <source>
        <dbReference type="ARBA" id="ARBA00022692"/>
    </source>
</evidence>
<keyword evidence="4 6" id="KW-1133">Transmembrane helix</keyword>
<organism evidence="7 8">
    <name type="scientific">Anaerosacchariphilus hominis</name>
    <dbReference type="NCBI Taxonomy" id="2763017"/>
    <lineage>
        <taxon>Bacteria</taxon>
        <taxon>Bacillati</taxon>
        <taxon>Bacillota</taxon>
        <taxon>Clostridia</taxon>
        <taxon>Lachnospirales</taxon>
        <taxon>Lachnospiraceae</taxon>
        <taxon>Anaerosacchariphilus</taxon>
    </lineage>
</organism>
<dbReference type="Proteomes" id="UP000649345">
    <property type="component" value="Unassembled WGS sequence"/>
</dbReference>
<dbReference type="PANTHER" id="PTHR30250">
    <property type="entry name" value="PST FAMILY PREDICTED COLANIC ACID TRANSPORTER"/>
    <property type="match status" value="1"/>
</dbReference>
<keyword evidence="5 6" id="KW-0472">Membrane</keyword>
<dbReference type="RefSeq" id="WP_186873343.1">
    <property type="nucleotide sequence ID" value="NZ_JACOOR010000002.1"/>
</dbReference>
<keyword evidence="8" id="KW-1185">Reference proteome</keyword>
<dbReference type="InterPro" id="IPR050833">
    <property type="entry name" value="Poly_Biosynth_Transport"/>
</dbReference>
<feature type="transmembrane region" description="Helical" evidence="6">
    <location>
        <begin position="398"/>
        <end position="428"/>
    </location>
</feature>